<comment type="caution">
    <text evidence="2">The sequence shown here is derived from an EMBL/GenBank/DDBJ whole genome shotgun (WGS) entry which is preliminary data.</text>
</comment>
<protein>
    <recommendedName>
        <fullName evidence="1">TOTE conflict systems S1/CSD-like domain-containing protein</fullName>
    </recommendedName>
</protein>
<accession>A0A1B8PI25</accession>
<evidence type="ECO:0000313" key="2">
    <source>
        <dbReference type="EMBL" id="OBX48861.1"/>
    </source>
</evidence>
<dbReference type="InterPro" id="IPR054427">
    <property type="entry name" value="S1CSD-TOTE-2"/>
</dbReference>
<proteinExistence type="predicted"/>
<name>A0A1B8PI25_MORNO</name>
<organism evidence="2 3">
    <name type="scientific">Moraxella nonliquefaciens</name>
    <dbReference type="NCBI Taxonomy" id="478"/>
    <lineage>
        <taxon>Bacteria</taxon>
        <taxon>Pseudomonadati</taxon>
        <taxon>Pseudomonadota</taxon>
        <taxon>Gammaproteobacteria</taxon>
        <taxon>Moraxellales</taxon>
        <taxon>Moraxellaceae</taxon>
        <taxon>Moraxella</taxon>
    </lineage>
</organism>
<gene>
    <name evidence="2" type="ORF">A9Z60_04250</name>
</gene>
<dbReference type="Proteomes" id="UP000092671">
    <property type="component" value="Unassembled WGS sequence"/>
</dbReference>
<feature type="domain" description="TOTE conflict systems S1/CSD-like" evidence="1">
    <location>
        <begin position="284"/>
        <end position="344"/>
    </location>
</feature>
<dbReference type="OrthoDB" id="6650234at2"/>
<dbReference type="EMBL" id="LZDN01000040">
    <property type="protein sequence ID" value="OBX48861.1"/>
    <property type="molecule type" value="Genomic_DNA"/>
</dbReference>
<dbReference type="Pfam" id="PF22707">
    <property type="entry name" value="S1CSD-TOTE-2"/>
    <property type="match status" value="1"/>
</dbReference>
<dbReference type="AlphaFoldDB" id="A0A1B8PI25"/>
<evidence type="ECO:0000259" key="1">
    <source>
        <dbReference type="Pfam" id="PF22707"/>
    </source>
</evidence>
<sequence length="348" mass="40311">MAEAFQSNFVFGLQGNQYQDFIEQMARPEIQKIIGIDDYEIIGFENHLSFQDFKKTDNIVSHIYTAFLKDIQKENGKVSFKKKVCITLDERLCDDICPNTGRKITAIKLAGVDLAYFIYFDIKEFFDFVYDNEIQKHQSQKDINIRFENDINDTGLKNKSLDNKIENIKKIDEQNSNTSILDENIIPKLFSGKADDDNNISVADYIEKIGYIHNINNDRGLSFVHETKDGDVGFPIYYQDFPEIVKYKIGTPIKAFGHLYNNKFYVDNYEVIDVDELPFQLMRLNGTLKLYEDSTFAIIRTSIGGVYTSLDLIQEYAPNIIHQVECVAIEAYDHKRQENGWKAIWVGK</sequence>
<reference evidence="2 3" key="1">
    <citation type="submission" date="2016-06" db="EMBL/GenBank/DDBJ databases">
        <title>Draft genome of Moraxella nonliquefaciens CCUG 60284.</title>
        <authorList>
            <person name="Salva-Serra F."/>
            <person name="Engstrom-Jakobsson H."/>
            <person name="Thorell K."/>
            <person name="Gonzales-Siles L."/>
            <person name="Karlsson R."/>
            <person name="Boulund F."/>
            <person name="Engstrand L."/>
            <person name="Kristiansson E."/>
            <person name="Moore E."/>
        </authorList>
    </citation>
    <scope>NUCLEOTIDE SEQUENCE [LARGE SCALE GENOMIC DNA]</scope>
    <source>
        <strain evidence="2 3">CCUG 60284</strain>
    </source>
</reference>
<evidence type="ECO:0000313" key="3">
    <source>
        <dbReference type="Proteomes" id="UP000092671"/>
    </source>
</evidence>
<dbReference type="RefSeq" id="WP_066885377.1">
    <property type="nucleotide sequence ID" value="NZ_LZDM01000005.1"/>
</dbReference>